<comment type="caution">
    <text evidence="2">The sequence shown here is derived from an EMBL/GenBank/DDBJ whole genome shotgun (WGS) entry which is preliminary data.</text>
</comment>
<dbReference type="Pfam" id="PF07727">
    <property type="entry name" value="RVT_2"/>
    <property type="match status" value="2"/>
</dbReference>
<dbReference type="SUPFAM" id="SSF56672">
    <property type="entry name" value="DNA/RNA polymerases"/>
    <property type="match status" value="1"/>
</dbReference>
<protein>
    <submittedName>
        <fullName evidence="2">Retrovirus-related Pol polyprotein from transposon RE2</fullName>
    </submittedName>
</protein>
<organism evidence="2 3">
    <name type="scientific">Sesamum angolense</name>
    <dbReference type="NCBI Taxonomy" id="2727404"/>
    <lineage>
        <taxon>Eukaryota</taxon>
        <taxon>Viridiplantae</taxon>
        <taxon>Streptophyta</taxon>
        <taxon>Embryophyta</taxon>
        <taxon>Tracheophyta</taxon>
        <taxon>Spermatophyta</taxon>
        <taxon>Magnoliopsida</taxon>
        <taxon>eudicotyledons</taxon>
        <taxon>Gunneridae</taxon>
        <taxon>Pentapetalae</taxon>
        <taxon>asterids</taxon>
        <taxon>lamiids</taxon>
        <taxon>Lamiales</taxon>
        <taxon>Pedaliaceae</taxon>
        <taxon>Sesamum</taxon>
    </lineage>
</organism>
<evidence type="ECO:0000313" key="3">
    <source>
        <dbReference type="Proteomes" id="UP001289374"/>
    </source>
</evidence>
<keyword evidence="3" id="KW-1185">Reference proteome</keyword>
<dbReference type="InterPro" id="IPR043502">
    <property type="entry name" value="DNA/RNA_pol_sf"/>
</dbReference>
<sequence length="299" mass="33244">MASEQGEVGHLAPLDEINIMLPDTEPLRLQASNHPGIEERNSPDARGLVDCKAENRDSTTLSEAIMIELLKLMKGKARLDKNWILAMNQELDALERNGTWELTTLPPGKRAIGLKWVYKLTFNPDGSIDHYKARLVATGFNQILGIDYFESFSLVAKAVTVRIFLAIAATHSWPILQFDINNAFLHGFLDEEVSMEPPAGYSAAQAGPVCCLKCSFESSLTEVKRFLDHTFTIKDLGYTIYFLGLELARTSHGTTVTQHKYLQDILSDVGLQDCMPTATPLHPGIKFSHNEGPLYPEPD</sequence>
<evidence type="ECO:0000313" key="2">
    <source>
        <dbReference type="EMBL" id="KAK4397872.1"/>
    </source>
</evidence>
<reference evidence="2" key="2">
    <citation type="journal article" date="2024" name="Plant">
        <title>Genomic evolution and insights into agronomic trait innovations of Sesamum species.</title>
        <authorList>
            <person name="Miao H."/>
            <person name="Wang L."/>
            <person name="Qu L."/>
            <person name="Liu H."/>
            <person name="Sun Y."/>
            <person name="Le M."/>
            <person name="Wang Q."/>
            <person name="Wei S."/>
            <person name="Zheng Y."/>
            <person name="Lin W."/>
            <person name="Duan Y."/>
            <person name="Cao H."/>
            <person name="Xiong S."/>
            <person name="Wang X."/>
            <person name="Wei L."/>
            <person name="Li C."/>
            <person name="Ma Q."/>
            <person name="Ju M."/>
            <person name="Zhao R."/>
            <person name="Li G."/>
            <person name="Mu C."/>
            <person name="Tian Q."/>
            <person name="Mei H."/>
            <person name="Zhang T."/>
            <person name="Gao T."/>
            <person name="Zhang H."/>
        </authorList>
    </citation>
    <scope>NUCLEOTIDE SEQUENCE</scope>
    <source>
        <strain evidence="2">K16</strain>
    </source>
</reference>
<reference evidence="2" key="1">
    <citation type="submission" date="2020-06" db="EMBL/GenBank/DDBJ databases">
        <authorList>
            <person name="Li T."/>
            <person name="Hu X."/>
            <person name="Zhang T."/>
            <person name="Song X."/>
            <person name="Zhang H."/>
            <person name="Dai N."/>
            <person name="Sheng W."/>
            <person name="Hou X."/>
            <person name="Wei L."/>
        </authorList>
    </citation>
    <scope>NUCLEOTIDE SEQUENCE</scope>
    <source>
        <strain evidence="2">K16</strain>
        <tissue evidence="2">Leaf</tissue>
    </source>
</reference>
<dbReference type="InterPro" id="IPR013103">
    <property type="entry name" value="RVT_2"/>
</dbReference>
<dbReference type="Proteomes" id="UP001289374">
    <property type="component" value="Unassembled WGS sequence"/>
</dbReference>
<evidence type="ECO:0000259" key="1">
    <source>
        <dbReference type="Pfam" id="PF07727"/>
    </source>
</evidence>
<accession>A0AAE1WRE6</accession>
<name>A0AAE1WRE6_9LAMI</name>
<feature type="domain" description="Reverse transcriptase Ty1/copia-type" evidence="1">
    <location>
        <begin position="97"/>
        <end position="213"/>
    </location>
</feature>
<proteinExistence type="predicted"/>
<feature type="domain" description="Reverse transcriptase Ty1/copia-type" evidence="1">
    <location>
        <begin position="219"/>
        <end position="282"/>
    </location>
</feature>
<dbReference type="EMBL" id="JACGWL010000007">
    <property type="protein sequence ID" value="KAK4397872.1"/>
    <property type="molecule type" value="Genomic_DNA"/>
</dbReference>
<dbReference type="AlphaFoldDB" id="A0AAE1WRE6"/>
<gene>
    <name evidence="2" type="ORF">Sango_1262700</name>
</gene>